<gene>
    <name evidence="2" type="ORF">COV07_01040</name>
</gene>
<proteinExistence type="predicted"/>
<reference evidence="2 3" key="1">
    <citation type="submission" date="2017-09" db="EMBL/GenBank/DDBJ databases">
        <title>Depth-based differentiation of microbial function through sediment-hosted aquifers and enrichment of novel symbionts in the deep terrestrial subsurface.</title>
        <authorList>
            <person name="Probst A.J."/>
            <person name="Ladd B."/>
            <person name="Jarett J.K."/>
            <person name="Geller-Mcgrath D.E."/>
            <person name="Sieber C.M."/>
            <person name="Emerson J.B."/>
            <person name="Anantharaman K."/>
            <person name="Thomas B.C."/>
            <person name="Malmstrom R."/>
            <person name="Stieglmeier M."/>
            <person name="Klingl A."/>
            <person name="Woyke T."/>
            <person name="Ryan C.M."/>
            <person name="Banfield J.F."/>
        </authorList>
    </citation>
    <scope>NUCLEOTIDE SEQUENCE [LARGE SCALE GENOMIC DNA]</scope>
    <source>
        <strain evidence="2">CG10_big_fil_rev_8_21_14_0_10_45_14</strain>
    </source>
</reference>
<dbReference type="InterPro" id="IPR055706">
    <property type="entry name" value="Slg1/2_DUF7282"/>
</dbReference>
<evidence type="ECO:0000313" key="2">
    <source>
        <dbReference type="EMBL" id="PIR47042.1"/>
    </source>
</evidence>
<dbReference type="EMBL" id="PCYL01000012">
    <property type="protein sequence ID" value="PIR47042.1"/>
    <property type="molecule type" value="Genomic_DNA"/>
</dbReference>
<evidence type="ECO:0000259" key="1">
    <source>
        <dbReference type="Pfam" id="PF23951"/>
    </source>
</evidence>
<organism evidence="2 3">
    <name type="scientific">Candidatus Vogelbacteria bacterium CG10_big_fil_rev_8_21_14_0_10_45_14</name>
    <dbReference type="NCBI Taxonomy" id="1975042"/>
    <lineage>
        <taxon>Bacteria</taxon>
        <taxon>Candidatus Vogeliibacteriota</taxon>
    </lineage>
</organism>
<dbReference type="Pfam" id="PF23951">
    <property type="entry name" value="DUF7282"/>
    <property type="match status" value="1"/>
</dbReference>
<dbReference type="AlphaFoldDB" id="A0A2H0RKG3"/>
<dbReference type="Proteomes" id="UP000230833">
    <property type="component" value="Unassembled WGS sequence"/>
</dbReference>
<protein>
    <recommendedName>
        <fullName evidence="1">DUF7282 domain-containing protein</fullName>
    </recommendedName>
</protein>
<evidence type="ECO:0000313" key="3">
    <source>
        <dbReference type="Proteomes" id="UP000230833"/>
    </source>
</evidence>
<name>A0A2H0RKG3_9BACT</name>
<comment type="caution">
    <text evidence="2">The sequence shown here is derived from an EMBL/GenBank/DDBJ whole genome shotgun (WGS) entry which is preliminary data.</text>
</comment>
<sequence length="194" mass="20565">MSETNKVILAAVLGILVGFWGGRLLDNRPLPLDDDELDGKEEMMEDEEADTASVGSVVPAKTDDMSVKESDKTKENAVDISIQTTPATSGSMMASVSVGNQMAGSKVMTVAKTGATTWVVVHEDRNGEPGNILGARRVEAGTTTTEVMLLRGTVAGGKYYVMLHSDNGDGKFDYKLDLPILEGGMAVMSSFVAM</sequence>
<accession>A0A2H0RKG3</accession>
<feature type="domain" description="DUF7282" evidence="1">
    <location>
        <begin position="94"/>
        <end position="190"/>
    </location>
</feature>